<gene>
    <name evidence="1" type="ORF">N8T08_009589</name>
</gene>
<sequence>MTKSIAFFGATGGSTLNCLIPALQAGYRCSALVRSPSKLHDLLHQNNVTAPTANLAVIQGSIDDADAVRRTLIVKSSSSSPEDPASHPDDDDEHLNPTGSANGPGNGNGLPDGYDLVDFIVSGVGGTPRFDNPLRPTLDNPTICQDAVRGVLDACRALQSSGSGSGSTTATTKVTKPYLTVVSTTGIATKRDIPIAMIPLYHWLLKVPHDDKRVMEETIREEMGRGDCVLRGYTIVRPSLLTSGEGVGTGKIRFGVDDDAAIGYTISRRDVGGWMFERVVEADGGEFVGRVVSLTA</sequence>
<dbReference type="EMBL" id="JAOPJF010000007">
    <property type="protein sequence ID" value="KAK1148582.1"/>
    <property type="molecule type" value="Genomic_DNA"/>
</dbReference>
<accession>A0ACC3BDF0</accession>
<keyword evidence="2" id="KW-1185">Reference proteome</keyword>
<protein>
    <submittedName>
        <fullName evidence="1">Uncharacterized protein</fullName>
    </submittedName>
</protein>
<reference evidence="1 2" key="1">
    <citation type="journal article" date="2023" name="ACS Omega">
        <title>Identification of the Neoaspergillic Acid Biosynthesis Gene Cluster by Establishing an In Vitro CRISPR-Ribonucleoprotein Genetic System in Aspergillus melleus.</title>
        <authorList>
            <person name="Yuan B."/>
            <person name="Grau M.F."/>
            <person name="Murata R.M."/>
            <person name="Torok T."/>
            <person name="Venkateswaran K."/>
            <person name="Stajich J.E."/>
            <person name="Wang C.C.C."/>
        </authorList>
    </citation>
    <scope>NUCLEOTIDE SEQUENCE [LARGE SCALE GENOMIC DNA]</scope>
    <source>
        <strain evidence="1 2">IMV 1140</strain>
    </source>
</reference>
<proteinExistence type="predicted"/>
<evidence type="ECO:0000313" key="1">
    <source>
        <dbReference type="EMBL" id="KAK1148582.1"/>
    </source>
</evidence>
<organism evidence="1 2">
    <name type="scientific">Aspergillus melleus</name>
    <dbReference type="NCBI Taxonomy" id="138277"/>
    <lineage>
        <taxon>Eukaryota</taxon>
        <taxon>Fungi</taxon>
        <taxon>Dikarya</taxon>
        <taxon>Ascomycota</taxon>
        <taxon>Pezizomycotina</taxon>
        <taxon>Eurotiomycetes</taxon>
        <taxon>Eurotiomycetidae</taxon>
        <taxon>Eurotiales</taxon>
        <taxon>Aspergillaceae</taxon>
        <taxon>Aspergillus</taxon>
        <taxon>Aspergillus subgen. Circumdati</taxon>
    </lineage>
</organism>
<dbReference type="Proteomes" id="UP001177260">
    <property type="component" value="Unassembled WGS sequence"/>
</dbReference>
<name>A0ACC3BDF0_9EURO</name>
<evidence type="ECO:0000313" key="2">
    <source>
        <dbReference type="Proteomes" id="UP001177260"/>
    </source>
</evidence>
<comment type="caution">
    <text evidence="1">The sequence shown here is derived from an EMBL/GenBank/DDBJ whole genome shotgun (WGS) entry which is preliminary data.</text>
</comment>